<organism evidence="1 2">
    <name type="scientific">Meishania litoralis</name>
    <dbReference type="NCBI Taxonomy" id="3434685"/>
    <lineage>
        <taxon>Bacteria</taxon>
        <taxon>Pseudomonadati</taxon>
        <taxon>Bacteroidota</taxon>
        <taxon>Flavobacteriia</taxon>
        <taxon>Flavobacteriales</taxon>
        <taxon>Flavobacteriaceae</taxon>
        <taxon>Meishania</taxon>
    </lineage>
</organism>
<reference evidence="1" key="1">
    <citation type="submission" date="2024-09" db="EMBL/GenBank/DDBJ databases">
        <authorList>
            <person name="Liu J."/>
        </authorList>
    </citation>
    <scope>NUCLEOTIDE SEQUENCE</scope>
    <source>
        <strain evidence="1">NBU2967</strain>
    </source>
</reference>
<accession>A0ACC7LMR3</accession>
<keyword evidence="2" id="KW-1185">Reference proteome</keyword>
<sequence>MNEDQAKVLLKKSALKTTEDFTDSLMVQIDAKSINHIQPGFPSVKRVLSIITLVVVLASALLFCVDFKFLSELEIVGGVHRTKLFAVVLFSVLLGINHVLKLHYSLKYTLSN</sequence>
<dbReference type="EMBL" id="JBHFPV010000007">
    <property type="protein sequence ID" value="MFH6605083.1"/>
    <property type="molecule type" value="Genomic_DNA"/>
</dbReference>
<protein>
    <submittedName>
        <fullName evidence="1">Uncharacterized protein</fullName>
    </submittedName>
</protein>
<evidence type="ECO:0000313" key="2">
    <source>
        <dbReference type="Proteomes" id="UP001595191"/>
    </source>
</evidence>
<name>A0ACC7LMR3_9FLAO</name>
<comment type="caution">
    <text evidence="1">The sequence shown here is derived from an EMBL/GenBank/DDBJ whole genome shotgun (WGS) entry which is preliminary data.</text>
</comment>
<proteinExistence type="predicted"/>
<evidence type="ECO:0000313" key="1">
    <source>
        <dbReference type="EMBL" id="MFH6605083.1"/>
    </source>
</evidence>
<gene>
    <name evidence="1" type="ORF">ACEZ3G_16470</name>
</gene>
<dbReference type="Proteomes" id="UP001595191">
    <property type="component" value="Unassembled WGS sequence"/>
</dbReference>